<reference evidence="6" key="1">
    <citation type="submission" date="2017-06" db="EMBL/GenBank/DDBJ databases">
        <title>Novel phages from South African skin metaviromes.</title>
        <authorList>
            <person name="van Zyl L.J."/>
            <person name="Abrahams Y."/>
            <person name="Stander E.A."/>
            <person name="Kirby B.M."/>
            <person name="Clavaud C."/>
            <person name="Farcet C."/>
            <person name="Breton L."/>
            <person name="Trindade M.I."/>
        </authorList>
    </citation>
    <scope>NUCLEOTIDE SEQUENCE</scope>
</reference>
<evidence type="ECO:0000313" key="2">
    <source>
        <dbReference type="EMBL" id="ASN71102.1"/>
    </source>
</evidence>
<evidence type="ECO:0000313" key="1">
    <source>
        <dbReference type="EMBL" id="ASN71000.1"/>
    </source>
</evidence>
<accession>A0A2H4JEC0</accession>
<dbReference type="EMBL" id="MF417922">
    <property type="protein sequence ID" value="ASN71271.1"/>
    <property type="molecule type" value="Genomic_DNA"/>
</dbReference>
<dbReference type="EMBL" id="MF417924">
    <property type="protein sequence ID" value="ASN71375.1"/>
    <property type="molecule type" value="Genomic_DNA"/>
</dbReference>
<gene>
    <name evidence="2" type="ORF">3S10_16</name>
    <name evidence="3" type="ORF">7AX5_15</name>
    <name evidence="1" type="ORF">7F10_15</name>
    <name evidence="4" type="ORF">7S12_15</name>
    <name evidence="6" type="ORF">8AX6_20</name>
    <name evidence="7" type="ORF">8F1_16</name>
    <name evidence="8" type="ORF">8S5_15</name>
    <name evidence="5" type="ORF">9F3_15</name>
</gene>
<dbReference type="EMBL" id="MF417934">
    <property type="protein sequence ID" value="ASN71847.1"/>
    <property type="molecule type" value="Genomic_DNA"/>
</dbReference>
<name>A0A2H4JEC0_9CAUD</name>
<dbReference type="EMBL" id="MF417935">
    <property type="protein sequence ID" value="ASN71878.1"/>
    <property type="molecule type" value="Genomic_DNA"/>
</dbReference>
<proteinExistence type="predicted"/>
<evidence type="ECO:0000313" key="5">
    <source>
        <dbReference type="EMBL" id="ASN71375.1"/>
    </source>
</evidence>
<dbReference type="Pfam" id="PF08873">
    <property type="entry name" value="Phage_Mu_Gp37"/>
    <property type="match status" value="1"/>
</dbReference>
<dbReference type="EMBL" id="MF417917">
    <property type="protein sequence ID" value="ASN71000.1"/>
    <property type="molecule type" value="Genomic_DNA"/>
</dbReference>
<sequence length="194" mass="21605">MLGELEDAIQARLAQLKEQLPRLHLDSYGGELSDPDLLVDLLKMTPSVLITTPKVTFRKVGQSRRFAAAVVFRLIVSSTSVRGERETRRGTVARDPGSYWIWEQCMHLLTGWQHKEGGARVAPTEFANLVNGKFQTSHLSVLGQSFAIELDWLVPEFEFGSPELPDLLGVDMAFRAPADNPEPVAHDNVELRGL</sequence>
<dbReference type="InterPro" id="IPR014972">
    <property type="entry name" value="Phage_Mu_Gp37"/>
</dbReference>
<evidence type="ECO:0000313" key="8">
    <source>
        <dbReference type="EMBL" id="ASN71911.1"/>
    </source>
</evidence>
<dbReference type="EMBL" id="MF417919">
    <property type="protein sequence ID" value="ASN71102.1"/>
    <property type="molecule type" value="Genomic_DNA"/>
</dbReference>
<dbReference type="EMBL" id="MF417923">
    <property type="protein sequence ID" value="ASN71328.1"/>
    <property type="molecule type" value="Genomic_DNA"/>
</dbReference>
<evidence type="ECO:0000313" key="3">
    <source>
        <dbReference type="EMBL" id="ASN71271.1"/>
    </source>
</evidence>
<evidence type="ECO:0000313" key="4">
    <source>
        <dbReference type="EMBL" id="ASN71328.1"/>
    </source>
</evidence>
<protein>
    <submittedName>
        <fullName evidence="6">Uncharacterized protein</fullName>
    </submittedName>
</protein>
<organism evidence="6">
    <name type="scientific">uncultured Caudovirales phage</name>
    <dbReference type="NCBI Taxonomy" id="2100421"/>
    <lineage>
        <taxon>Viruses</taxon>
        <taxon>Duplodnaviria</taxon>
        <taxon>Heunggongvirae</taxon>
        <taxon>Uroviricota</taxon>
        <taxon>Caudoviricetes</taxon>
        <taxon>Peduoviridae</taxon>
        <taxon>Maltschvirus</taxon>
        <taxon>Maltschvirus maltsch</taxon>
    </lineage>
</organism>
<evidence type="ECO:0000313" key="6">
    <source>
        <dbReference type="EMBL" id="ASN71847.1"/>
    </source>
</evidence>
<dbReference type="EMBL" id="MF417936">
    <property type="protein sequence ID" value="ASN71911.1"/>
    <property type="molecule type" value="Genomic_DNA"/>
</dbReference>
<evidence type="ECO:0000313" key="7">
    <source>
        <dbReference type="EMBL" id="ASN71878.1"/>
    </source>
</evidence>